<keyword evidence="3" id="KW-0963">Cytoplasm</keyword>
<comment type="similarity">
    <text evidence="2">Belongs to the TRAFAC class myosin-kinesin ATPase superfamily. Kinesin family. KIN-14 subfamily.</text>
</comment>
<evidence type="ECO:0000256" key="12">
    <source>
        <dbReference type="SAM" id="Coils"/>
    </source>
</evidence>
<dbReference type="SUPFAM" id="SSF57997">
    <property type="entry name" value="Tropomyosin"/>
    <property type="match status" value="1"/>
</dbReference>
<evidence type="ECO:0000256" key="3">
    <source>
        <dbReference type="ARBA" id="ARBA00022490"/>
    </source>
</evidence>
<dbReference type="InterPro" id="IPR001752">
    <property type="entry name" value="Kinesin_motor_dom"/>
</dbReference>
<dbReference type="InterPro" id="IPR027640">
    <property type="entry name" value="Kinesin-like_fam"/>
</dbReference>
<dbReference type="InterPro" id="IPR019821">
    <property type="entry name" value="Kinesin_motor_CS"/>
</dbReference>
<evidence type="ECO:0000256" key="6">
    <source>
        <dbReference type="ARBA" id="ARBA00022840"/>
    </source>
</evidence>
<evidence type="ECO:0000256" key="4">
    <source>
        <dbReference type="ARBA" id="ARBA00022701"/>
    </source>
</evidence>
<evidence type="ECO:0000256" key="5">
    <source>
        <dbReference type="ARBA" id="ARBA00022741"/>
    </source>
</evidence>
<accession>A0AAN8X242</accession>
<dbReference type="GO" id="GO:0008017">
    <property type="term" value="F:microtubule binding"/>
    <property type="evidence" value="ECO:0007669"/>
    <property type="project" value="InterPro"/>
</dbReference>
<evidence type="ECO:0000256" key="9">
    <source>
        <dbReference type="ARBA" id="ARBA00023212"/>
    </source>
</evidence>
<evidence type="ECO:0000313" key="15">
    <source>
        <dbReference type="Proteomes" id="UP001381693"/>
    </source>
</evidence>
<keyword evidence="9" id="KW-0206">Cytoskeleton</keyword>
<gene>
    <name evidence="14" type="primary">KIFC1</name>
    <name evidence="14" type="ORF">SK128_004760</name>
</gene>
<sequence>MGCGYSRQQRLVEPYQNGNTNFIEIGGERIRLSSPNSGRLISDALLKLEGGISRKPGTNITNQVNSHVANSKISANVGTDMKEELLAKLKAQNPNVARYTKVERGISDALQCYKEISEEKKRISFQTRFDKFFLKVKPPPKDPVPFTSIDTPAPVPPSSAVCSFCLSRLLPQSPQHLPLQLPLPNKPVTPSLAMPLAYTSMQADRLSVGKSKRPGWDLKGRLQDMEAQVKSATLFRNECLMKLKDCDGRIESLEQEKQNLNQDLVKTTNCFTTSREEAERLESQIRKHENTIESLQFSKSTLERQLKSTEDELSSRQDEVAGLKSSMSQFASAQAALEAQLTSRKILISEMETKLTEKDKMIKEMNVTLSEKSRMIEELNLKLLQGEDLRRKLHNTVQELKGNIRVFCRVRPLLKEELQNNGDSDVIHHINFLDEHTLEVGKGDINSSTMSGLKGRGNNSFEFSYDRVFNPSATQAEVFEDISQLSQSALDGYNVCIFAYGQTGSGKTYTMEGMQGDEALEGMIPRTVKHIFRALEELKEKCWTYKLEASFLEIYNETIRDLLATPKEAKSLSYEIKLQDNKKNEIYVTNLKSVPVEDERKLHTLLSMAQQQRAVAATCMNDHSSRSHSIFRLKIVGENWKTTESCEGTLSLVDLAGSERLKESKSEGARLTETQNINRSLADLGNVLMALGQKQNHIPYRNSKLTYLLQNSLGGNSKTLMFVNVSPLESCFNETLNSLRFATKVNQCHIDINGLLWNAVDHISVKVILVCKFFKMLPLSRNDVSFGSGWLNHWVLKGD</sequence>
<dbReference type="PANTHER" id="PTHR47972:SF45">
    <property type="entry name" value="PROTEIN CLARET SEGREGATIONAL"/>
    <property type="match status" value="1"/>
</dbReference>
<dbReference type="PRINTS" id="PR00380">
    <property type="entry name" value="KINESINHEAVY"/>
</dbReference>
<keyword evidence="5 10" id="KW-0547">Nucleotide-binding</keyword>
<comment type="subcellular location">
    <subcellularLocation>
        <location evidence="1">Cytoplasm</location>
        <location evidence="1">Cytoskeleton</location>
    </subcellularLocation>
</comment>
<dbReference type="GO" id="GO:0090307">
    <property type="term" value="P:mitotic spindle assembly"/>
    <property type="evidence" value="ECO:0007669"/>
    <property type="project" value="UniProtKB-ARBA"/>
</dbReference>
<keyword evidence="4 11" id="KW-0493">Microtubule</keyword>
<dbReference type="Pfam" id="PF00225">
    <property type="entry name" value="Kinesin"/>
    <property type="match status" value="1"/>
</dbReference>
<evidence type="ECO:0000259" key="13">
    <source>
        <dbReference type="PROSITE" id="PS50067"/>
    </source>
</evidence>
<dbReference type="CDD" id="cd01366">
    <property type="entry name" value="KISc_C_terminal"/>
    <property type="match status" value="1"/>
</dbReference>
<dbReference type="GO" id="GO:0005874">
    <property type="term" value="C:microtubule"/>
    <property type="evidence" value="ECO:0007669"/>
    <property type="project" value="UniProtKB-KW"/>
</dbReference>
<feature type="domain" description="Kinesin motor" evidence="13">
    <location>
        <begin position="403"/>
        <end position="748"/>
    </location>
</feature>
<reference evidence="14 15" key="1">
    <citation type="submission" date="2023-11" db="EMBL/GenBank/DDBJ databases">
        <title>Halocaridina rubra genome assembly.</title>
        <authorList>
            <person name="Smith C."/>
        </authorList>
    </citation>
    <scope>NUCLEOTIDE SEQUENCE [LARGE SCALE GENOMIC DNA]</scope>
    <source>
        <strain evidence="14">EP-1</strain>
        <tissue evidence="14">Whole</tissue>
    </source>
</reference>
<evidence type="ECO:0000256" key="11">
    <source>
        <dbReference type="RuleBase" id="RU000394"/>
    </source>
</evidence>
<feature type="coiled-coil region" evidence="12">
    <location>
        <begin position="243"/>
        <end position="319"/>
    </location>
</feature>
<dbReference type="FunFam" id="3.40.850.10:FF:000065">
    <property type="entry name" value="Kinesin-like protein"/>
    <property type="match status" value="1"/>
</dbReference>
<organism evidence="14 15">
    <name type="scientific">Halocaridina rubra</name>
    <name type="common">Hawaiian red shrimp</name>
    <dbReference type="NCBI Taxonomy" id="373956"/>
    <lineage>
        <taxon>Eukaryota</taxon>
        <taxon>Metazoa</taxon>
        <taxon>Ecdysozoa</taxon>
        <taxon>Arthropoda</taxon>
        <taxon>Crustacea</taxon>
        <taxon>Multicrustacea</taxon>
        <taxon>Malacostraca</taxon>
        <taxon>Eumalacostraca</taxon>
        <taxon>Eucarida</taxon>
        <taxon>Decapoda</taxon>
        <taxon>Pleocyemata</taxon>
        <taxon>Caridea</taxon>
        <taxon>Atyoidea</taxon>
        <taxon>Atyidae</taxon>
        <taxon>Halocaridina</taxon>
    </lineage>
</organism>
<dbReference type="SUPFAM" id="SSF52540">
    <property type="entry name" value="P-loop containing nucleoside triphosphate hydrolases"/>
    <property type="match status" value="1"/>
</dbReference>
<dbReference type="Gene3D" id="3.40.850.10">
    <property type="entry name" value="Kinesin motor domain"/>
    <property type="match status" value="1"/>
</dbReference>
<dbReference type="AlphaFoldDB" id="A0AAN8X242"/>
<dbReference type="EMBL" id="JAXCGZ010009615">
    <property type="protein sequence ID" value="KAK7076576.1"/>
    <property type="molecule type" value="Genomic_DNA"/>
</dbReference>
<keyword evidence="15" id="KW-1185">Reference proteome</keyword>
<dbReference type="GO" id="GO:0007018">
    <property type="term" value="P:microtubule-based movement"/>
    <property type="evidence" value="ECO:0007669"/>
    <property type="project" value="InterPro"/>
</dbReference>
<protein>
    <recommendedName>
        <fullName evidence="11">Kinesin-like protein</fullName>
    </recommendedName>
</protein>
<dbReference type="PANTHER" id="PTHR47972">
    <property type="entry name" value="KINESIN-LIKE PROTEIN KLP-3"/>
    <property type="match status" value="1"/>
</dbReference>
<evidence type="ECO:0000256" key="2">
    <source>
        <dbReference type="ARBA" id="ARBA00010899"/>
    </source>
</evidence>
<dbReference type="InterPro" id="IPR036961">
    <property type="entry name" value="Kinesin_motor_dom_sf"/>
</dbReference>
<dbReference type="PROSITE" id="PS00411">
    <property type="entry name" value="KINESIN_MOTOR_1"/>
    <property type="match status" value="1"/>
</dbReference>
<dbReference type="Proteomes" id="UP001381693">
    <property type="component" value="Unassembled WGS sequence"/>
</dbReference>
<dbReference type="GO" id="GO:0005524">
    <property type="term" value="F:ATP binding"/>
    <property type="evidence" value="ECO:0007669"/>
    <property type="project" value="UniProtKB-UniRule"/>
</dbReference>
<proteinExistence type="inferred from homology"/>
<keyword evidence="6 10" id="KW-0067">ATP-binding</keyword>
<dbReference type="InterPro" id="IPR027417">
    <property type="entry name" value="P-loop_NTPase"/>
</dbReference>
<evidence type="ECO:0000313" key="14">
    <source>
        <dbReference type="EMBL" id="KAK7076576.1"/>
    </source>
</evidence>
<name>A0AAN8X242_HALRR</name>
<comment type="caution">
    <text evidence="14">The sequence shown here is derived from an EMBL/GenBank/DDBJ whole genome shotgun (WGS) entry which is preliminary data.</text>
</comment>
<evidence type="ECO:0000256" key="10">
    <source>
        <dbReference type="PROSITE-ProRule" id="PRU00283"/>
    </source>
</evidence>
<dbReference type="PROSITE" id="PS50067">
    <property type="entry name" value="KINESIN_MOTOR_2"/>
    <property type="match status" value="1"/>
</dbReference>
<evidence type="ECO:0000256" key="8">
    <source>
        <dbReference type="ARBA" id="ARBA00023175"/>
    </source>
</evidence>
<keyword evidence="8 10" id="KW-0505">Motor protein</keyword>
<evidence type="ECO:0000256" key="1">
    <source>
        <dbReference type="ARBA" id="ARBA00004245"/>
    </source>
</evidence>
<evidence type="ECO:0000256" key="7">
    <source>
        <dbReference type="ARBA" id="ARBA00023054"/>
    </source>
</evidence>
<dbReference type="SMART" id="SM00129">
    <property type="entry name" value="KISc"/>
    <property type="match status" value="1"/>
</dbReference>
<keyword evidence="7 12" id="KW-0175">Coiled coil</keyword>
<feature type="binding site" evidence="10">
    <location>
        <begin position="501"/>
        <end position="508"/>
    </location>
    <ligand>
        <name>ATP</name>
        <dbReference type="ChEBI" id="CHEBI:30616"/>
    </ligand>
</feature>
<dbReference type="GO" id="GO:0003777">
    <property type="term" value="F:microtubule motor activity"/>
    <property type="evidence" value="ECO:0007669"/>
    <property type="project" value="InterPro"/>
</dbReference>